<reference evidence="2" key="1">
    <citation type="submission" date="2023-06" db="EMBL/GenBank/DDBJ databases">
        <title>Genome-scale phylogeny and comparative genomics of the fungal order Sordariales.</title>
        <authorList>
            <consortium name="Lawrence Berkeley National Laboratory"/>
            <person name="Hensen N."/>
            <person name="Bonometti L."/>
            <person name="Westerberg I."/>
            <person name="Brannstrom I.O."/>
            <person name="Guillou S."/>
            <person name="Cros-Aarteil S."/>
            <person name="Calhoun S."/>
            <person name="Haridas S."/>
            <person name="Kuo A."/>
            <person name="Mondo S."/>
            <person name="Pangilinan J."/>
            <person name="Riley R."/>
            <person name="Labutti K."/>
            <person name="Andreopoulos B."/>
            <person name="Lipzen A."/>
            <person name="Chen C."/>
            <person name="Yanf M."/>
            <person name="Daum C."/>
            <person name="Ng V."/>
            <person name="Clum A."/>
            <person name="Steindorff A."/>
            <person name="Ohm R."/>
            <person name="Martin F."/>
            <person name="Silar P."/>
            <person name="Natvig D."/>
            <person name="Lalanne C."/>
            <person name="Gautier V."/>
            <person name="Ament-Velasquez S.L."/>
            <person name="Kruys A."/>
            <person name="Hutchinson M.I."/>
            <person name="Powell A.J."/>
            <person name="Barry K."/>
            <person name="Miller A.N."/>
            <person name="Grigoriev I.V."/>
            <person name="Debuchy R."/>
            <person name="Gladieux P."/>
            <person name="Thoren M.H."/>
            <person name="Johannesson H."/>
        </authorList>
    </citation>
    <scope>NUCLEOTIDE SEQUENCE</scope>
    <source>
        <strain evidence="2">CBS 540.89</strain>
    </source>
</reference>
<dbReference type="Proteomes" id="UP001172159">
    <property type="component" value="Unassembled WGS sequence"/>
</dbReference>
<gene>
    <name evidence="2" type="ORF">B0T21DRAFT_415955</name>
</gene>
<evidence type="ECO:0000313" key="2">
    <source>
        <dbReference type="EMBL" id="KAK0710397.1"/>
    </source>
</evidence>
<dbReference type="EMBL" id="JAUKTV010000017">
    <property type="protein sequence ID" value="KAK0710397.1"/>
    <property type="molecule type" value="Genomic_DNA"/>
</dbReference>
<name>A0AA40A705_9PEZI</name>
<evidence type="ECO:0008006" key="4">
    <source>
        <dbReference type="Google" id="ProtNLM"/>
    </source>
</evidence>
<organism evidence="2 3">
    <name type="scientific">Apiosordaria backusii</name>
    <dbReference type="NCBI Taxonomy" id="314023"/>
    <lineage>
        <taxon>Eukaryota</taxon>
        <taxon>Fungi</taxon>
        <taxon>Dikarya</taxon>
        <taxon>Ascomycota</taxon>
        <taxon>Pezizomycotina</taxon>
        <taxon>Sordariomycetes</taxon>
        <taxon>Sordariomycetidae</taxon>
        <taxon>Sordariales</taxon>
        <taxon>Lasiosphaeriaceae</taxon>
        <taxon>Apiosordaria</taxon>
    </lineage>
</organism>
<feature type="region of interest" description="Disordered" evidence="1">
    <location>
        <begin position="475"/>
        <end position="518"/>
    </location>
</feature>
<accession>A0AA40A705</accession>
<evidence type="ECO:0000256" key="1">
    <source>
        <dbReference type="SAM" id="MobiDB-lite"/>
    </source>
</evidence>
<sequence>MVLYRQPAVTRRSLQSFPNEILCMILEEISSVHDMVNFVKTCRKGYGNFQAGKRHFLQVLLRNALGAAVIRDALFLAWHYHGRAPAYEHDDSLYEGDYRAKSSDYIAQVTTEYLTLRGLVNNHSSGDDPLWRLGMSTSDFNWPTVEPQVLCKDLRSLEFLADLYVKTRLRSFSHPKAAPAACAEPTRTERQRVLRAFYRRQILSNVWAPEKRPEYLGDQCMVIDDYELLAIGNTVIPDCFNPTPPGLLAAFSDWEMEQIDQANLFITRLSSALCTAAANRTYAIPEGHLAGMVSQAPVLIKYMRNHPLIAKDAIDKMSTMPQCTNTAPFDTIHPYLKTIHKYSIPFFTPQWQARRRLFCFDTQRHEGYKCAFLGDAVELPPFGWVDAVDGWFDNPVGRRFREPEWQVNRNPDVDDAYKDVAERFWPFEYIVAVFRVGGFAMWDRKRVEAIKVLPQLGGWGRKGLETGWAKYEREGDIWREDDSDDQDSDDQDSDDQVPDGQVCDDYDSDNHDGQDSDD</sequence>
<protein>
    <recommendedName>
        <fullName evidence="4">F-box domain-containing protein</fullName>
    </recommendedName>
</protein>
<dbReference type="AlphaFoldDB" id="A0AA40A705"/>
<proteinExistence type="predicted"/>
<feature type="compositionally biased region" description="Basic and acidic residues" evidence="1">
    <location>
        <begin position="508"/>
        <end position="518"/>
    </location>
</feature>
<comment type="caution">
    <text evidence="2">The sequence shown here is derived from an EMBL/GenBank/DDBJ whole genome shotgun (WGS) entry which is preliminary data.</text>
</comment>
<keyword evidence="3" id="KW-1185">Reference proteome</keyword>
<feature type="compositionally biased region" description="Acidic residues" evidence="1">
    <location>
        <begin position="481"/>
        <end position="507"/>
    </location>
</feature>
<evidence type="ECO:0000313" key="3">
    <source>
        <dbReference type="Proteomes" id="UP001172159"/>
    </source>
</evidence>